<gene>
    <name evidence="1" type="ORF">UFOVP723_196</name>
</gene>
<proteinExistence type="predicted"/>
<protein>
    <submittedName>
        <fullName evidence="1">Uncharacterized protein</fullName>
    </submittedName>
</protein>
<accession>A0A6J5NNG8</accession>
<sequence length="173" mass="19582">MALFGGMRDAKFLAAINSELINAIVDTEIEYFKIQIEQSESNLYGESERKAYYDSILIPCLITKDEKASSMDDFGHTYTRTAKFALSRDLLETITLYPEVGDIILWDNEYFEIDNVDANQYFTGKNPETWPNGNSHGYSVSIVVDAHVTRQTPTGIKDIRRGGDNNLLAYKGF</sequence>
<evidence type="ECO:0000313" key="1">
    <source>
        <dbReference type="EMBL" id="CAB4160457.1"/>
    </source>
</evidence>
<name>A0A6J5NNG8_9CAUD</name>
<reference evidence="1" key="1">
    <citation type="submission" date="2020-04" db="EMBL/GenBank/DDBJ databases">
        <authorList>
            <person name="Chiriac C."/>
            <person name="Salcher M."/>
            <person name="Ghai R."/>
            <person name="Kavagutti S V."/>
        </authorList>
    </citation>
    <scope>NUCLEOTIDE SEQUENCE</scope>
</reference>
<dbReference type="EMBL" id="LR796697">
    <property type="protein sequence ID" value="CAB4160457.1"/>
    <property type="molecule type" value="Genomic_DNA"/>
</dbReference>
<organism evidence="1">
    <name type="scientific">uncultured Caudovirales phage</name>
    <dbReference type="NCBI Taxonomy" id="2100421"/>
    <lineage>
        <taxon>Viruses</taxon>
        <taxon>Duplodnaviria</taxon>
        <taxon>Heunggongvirae</taxon>
        <taxon>Uroviricota</taxon>
        <taxon>Caudoviricetes</taxon>
        <taxon>Peduoviridae</taxon>
        <taxon>Maltschvirus</taxon>
        <taxon>Maltschvirus maltsch</taxon>
    </lineage>
</organism>